<evidence type="ECO:0000259" key="5">
    <source>
        <dbReference type="PROSITE" id="PS01124"/>
    </source>
</evidence>
<organism evidence="6 7">
    <name type="scientific">Fictibacillus enclensis</name>
    <dbReference type="NCBI Taxonomy" id="1017270"/>
    <lineage>
        <taxon>Bacteria</taxon>
        <taxon>Bacillati</taxon>
        <taxon>Bacillota</taxon>
        <taxon>Bacilli</taxon>
        <taxon>Bacillales</taxon>
        <taxon>Fictibacillaceae</taxon>
        <taxon>Fictibacillus</taxon>
    </lineage>
</organism>
<dbReference type="Pfam" id="PF02311">
    <property type="entry name" value="AraC_binding"/>
    <property type="match status" value="1"/>
</dbReference>
<evidence type="ECO:0000256" key="3">
    <source>
        <dbReference type="ARBA" id="ARBA00023159"/>
    </source>
</evidence>
<dbReference type="InterPro" id="IPR018062">
    <property type="entry name" value="HTH_AraC-typ_CS"/>
</dbReference>
<dbReference type="InterPro" id="IPR018060">
    <property type="entry name" value="HTH_AraC"/>
</dbReference>
<dbReference type="InterPro" id="IPR009057">
    <property type="entry name" value="Homeodomain-like_sf"/>
</dbReference>
<dbReference type="Pfam" id="PF12833">
    <property type="entry name" value="HTH_18"/>
    <property type="match status" value="1"/>
</dbReference>
<reference evidence="6 7" key="1">
    <citation type="journal article" date="2014" name="Antonie Van Leeuwenhoek">
        <title>Fictibacillus enclensis sp. nov., isolated from marine sediment.</title>
        <authorList>
            <person name="Dastager S.G."/>
            <person name="Mawlankar R."/>
            <person name="Srinivasan K."/>
            <person name="Tang S.K."/>
            <person name="Lee J.C."/>
            <person name="Ramana V.V."/>
            <person name="Shouche Y.S."/>
        </authorList>
    </citation>
    <scope>NUCLEOTIDE SEQUENCE [LARGE SCALE GENOMIC DNA]</scope>
    <source>
        <strain evidence="6 7">NIO-1003</strain>
    </source>
</reference>
<dbReference type="GO" id="GO:0043565">
    <property type="term" value="F:sequence-specific DNA binding"/>
    <property type="evidence" value="ECO:0007669"/>
    <property type="project" value="InterPro"/>
</dbReference>
<evidence type="ECO:0000313" key="6">
    <source>
        <dbReference type="EMBL" id="KSU84308.1"/>
    </source>
</evidence>
<keyword evidence="4" id="KW-0804">Transcription</keyword>
<dbReference type="EMBL" id="LNQN01000001">
    <property type="protein sequence ID" value="KSU84308.1"/>
    <property type="molecule type" value="Genomic_DNA"/>
</dbReference>
<keyword evidence="7" id="KW-1185">Reference proteome</keyword>
<feature type="domain" description="HTH araC/xylS-type" evidence="5">
    <location>
        <begin position="188"/>
        <end position="286"/>
    </location>
</feature>
<dbReference type="Gene3D" id="2.60.120.280">
    <property type="entry name" value="Regulatory protein AraC"/>
    <property type="match status" value="1"/>
</dbReference>
<dbReference type="Gene3D" id="1.10.10.60">
    <property type="entry name" value="Homeodomain-like"/>
    <property type="match status" value="2"/>
</dbReference>
<comment type="caution">
    <text evidence="6">The sequence shown here is derived from an EMBL/GenBank/DDBJ whole genome shotgun (WGS) entry which is preliminary data.</text>
</comment>
<dbReference type="SUPFAM" id="SSF51215">
    <property type="entry name" value="Regulatory protein AraC"/>
    <property type="match status" value="1"/>
</dbReference>
<dbReference type="PROSITE" id="PS01124">
    <property type="entry name" value="HTH_ARAC_FAMILY_2"/>
    <property type="match status" value="1"/>
</dbReference>
<name>A0A0V8JBI9_9BACL</name>
<dbReference type="InterPro" id="IPR037923">
    <property type="entry name" value="HTH-like"/>
</dbReference>
<dbReference type="PRINTS" id="PR00032">
    <property type="entry name" value="HTHARAC"/>
</dbReference>
<keyword evidence="1" id="KW-0805">Transcription regulation</keyword>
<proteinExistence type="predicted"/>
<dbReference type="AlphaFoldDB" id="A0A0V8JBI9"/>
<sequence>MLNQVLEKPYGNSVFQYRKKDISMPANLWYAGWELQTSSVYRWNGNTRNDGDNTFIFQYTTKGEGRIRVNETTYSLLPGDAFLVDVPSDHEYWLPDESSEWEFMFITLVGESTKMCWEAFTEKRGPVQKIPYSSRVIQLLHQINQEAANKEIKDAYMASSRAYEFVMALHRFGQGYTEDTAPMPESLQRAITHIHQNMSSPLHLEELAAVAGLSKFYFIQLFQSHLQTTPMQYVTKKRIEQAMAWLSNSTIPVKEISRQSGFDTSNYFSKVFRRYTGESPSSFRERTRHRKFTNVFLD</sequence>
<gene>
    <name evidence="6" type="ORF">AS030_01740</name>
</gene>
<dbReference type="GO" id="GO:0003700">
    <property type="term" value="F:DNA-binding transcription factor activity"/>
    <property type="evidence" value="ECO:0007669"/>
    <property type="project" value="InterPro"/>
</dbReference>
<protein>
    <recommendedName>
        <fullName evidence="5">HTH araC/xylS-type domain-containing protein</fullName>
    </recommendedName>
</protein>
<dbReference type="PROSITE" id="PS00041">
    <property type="entry name" value="HTH_ARAC_FAMILY_1"/>
    <property type="match status" value="1"/>
</dbReference>
<evidence type="ECO:0000256" key="2">
    <source>
        <dbReference type="ARBA" id="ARBA00023125"/>
    </source>
</evidence>
<dbReference type="Proteomes" id="UP000054099">
    <property type="component" value="Unassembled WGS sequence"/>
</dbReference>
<keyword evidence="2" id="KW-0238">DNA-binding</keyword>
<evidence type="ECO:0000256" key="1">
    <source>
        <dbReference type="ARBA" id="ARBA00023015"/>
    </source>
</evidence>
<dbReference type="InterPro" id="IPR003313">
    <property type="entry name" value="AraC-bd"/>
</dbReference>
<dbReference type="RefSeq" id="WP_061967692.1">
    <property type="nucleotide sequence ID" value="NZ_FMAV01000001.1"/>
</dbReference>
<evidence type="ECO:0000313" key="7">
    <source>
        <dbReference type="Proteomes" id="UP000054099"/>
    </source>
</evidence>
<dbReference type="InterPro" id="IPR050204">
    <property type="entry name" value="AraC_XylS_family_regulators"/>
</dbReference>
<dbReference type="InterPro" id="IPR020449">
    <property type="entry name" value="Tscrpt_reg_AraC-type_HTH"/>
</dbReference>
<dbReference type="SMART" id="SM00342">
    <property type="entry name" value="HTH_ARAC"/>
    <property type="match status" value="1"/>
</dbReference>
<keyword evidence="3" id="KW-0010">Activator</keyword>
<accession>A0A0V8JBI9</accession>
<dbReference type="OrthoDB" id="2237754at2"/>
<dbReference type="SUPFAM" id="SSF46689">
    <property type="entry name" value="Homeodomain-like"/>
    <property type="match status" value="2"/>
</dbReference>
<dbReference type="PANTHER" id="PTHR46796">
    <property type="entry name" value="HTH-TYPE TRANSCRIPTIONAL ACTIVATOR RHAS-RELATED"/>
    <property type="match status" value="1"/>
</dbReference>
<evidence type="ECO:0000256" key="4">
    <source>
        <dbReference type="ARBA" id="ARBA00023163"/>
    </source>
</evidence>